<keyword evidence="1" id="KW-0472">Membrane</keyword>
<keyword evidence="1" id="KW-1133">Transmembrane helix</keyword>
<feature type="transmembrane region" description="Helical" evidence="1">
    <location>
        <begin position="386"/>
        <end position="407"/>
    </location>
</feature>
<protein>
    <submittedName>
        <fullName evidence="2">Uncharacterized protein</fullName>
    </submittedName>
</protein>
<dbReference type="Proteomes" id="UP001176940">
    <property type="component" value="Unassembled WGS sequence"/>
</dbReference>
<reference evidence="2" key="1">
    <citation type="submission" date="2023-07" db="EMBL/GenBank/DDBJ databases">
        <authorList>
            <person name="Stuckert A."/>
        </authorList>
    </citation>
    <scope>NUCLEOTIDE SEQUENCE</scope>
</reference>
<organism evidence="2 3">
    <name type="scientific">Ranitomeya imitator</name>
    <name type="common">mimic poison frog</name>
    <dbReference type="NCBI Taxonomy" id="111125"/>
    <lineage>
        <taxon>Eukaryota</taxon>
        <taxon>Metazoa</taxon>
        <taxon>Chordata</taxon>
        <taxon>Craniata</taxon>
        <taxon>Vertebrata</taxon>
        <taxon>Euteleostomi</taxon>
        <taxon>Amphibia</taxon>
        <taxon>Batrachia</taxon>
        <taxon>Anura</taxon>
        <taxon>Neobatrachia</taxon>
        <taxon>Hyloidea</taxon>
        <taxon>Dendrobatidae</taxon>
        <taxon>Dendrobatinae</taxon>
        <taxon>Ranitomeya</taxon>
    </lineage>
</organism>
<name>A0ABN9LK70_9NEOB</name>
<dbReference type="PANTHER" id="PTHR45739:SF1">
    <property type="entry name" value="EXTRACELLULAR MATRIX ORGANIZING PROTEIN FRAS1"/>
    <property type="match status" value="1"/>
</dbReference>
<keyword evidence="1" id="KW-0812">Transmembrane</keyword>
<dbReference type="InterPro" id="IPR051561">
    <property type="entry name" value="FRAS1_ECM"/>
</dbReference>
<dbReference type="EMBL" id="CAUEEQ010021925">
    <property type="protein sequence ID" value="CAJ0943996.1"/>
    <property type="molecule type" value="Genomic_DNA"/>
</dbReference>
<sequence length="539" mass="61302">MSLECGRKPECPEETHANTERTYKLFADVVLGQFLMEHHTLPDMKSRIVAPDHLGGIEFDLQPLWSAQTFDSPYQLWRATSSYSRKDYSGEYTIYLIPCTVQPTQSWVDPGDKPLACTAHAPERFLIPIAFQQTNRPVPVVYSLNTEFQLCNNEKIFLMDPTKTEMSLAEMDYKGAFSKGQTLYGRVLWNPDQNLNSAYKLQLEKVYLCTGKDGYVPFFDPTGTIYNEGPQYGCIQPNKNLKHRFLLLDRHQPEVTDIFFHDVPFDAAFAAESSDFHAMSSLPGVDGFTMKVDALYKVETGHQWYLQVIYIIGPETMAGPRVQRSLTYQLRRARRDLVDKNGRLTLDDSLIYDNEGDQVKNGTNMKTLNLEMESAATAASQTGASIGSAFAAIMLLMLVLLSVCLITQKCRRNRKKKPPRDAAEEYPLNTKVDASRKNLDRMEKRTVTGSIALSETSTCSMIAKMTTRLKVFALSKRTLKSKFIITYMMEQKFDDMLAHTKTEEHQYFSKLKEKGMEMNDGQMCSTYCDSQLSYLAMPT</sequence>
<keyword evidence="3" id="KW-1185">Reference proteome</keyword>
<gene>
    <name evidence="2" type="ORF">RIMI_LOCUS10216115</name>
</gene>
<evidence type="ECO:0000313" key="3">
    <source>
        <dbReference type="Proteomes" id="UP001176940"/>
    </source>
</evidence>
<comment type="caution">
    <text evidence="2">The sequence shown here is derived from an EMBL/GenBank/DDBJ whole genome shotgun (WGS) entry which is preliminary data.</text>
</comment>
<feature type="non-terminal residue" evidence="2">
    <location>
        <position position="539"/>
    </location>
</feature>
<evidence type="ECO:0000256" key="1">
    <source>
        <dbReference type="SAM" id="Phobius"/>
    </source>
</evidence>
<accession>A0ABN9LK70</accession>
<proteinExistence type="predicted"/>
<evidence type="ECO:0000313" key="2">
    <source>
        <dbReference type="EMBL" id="CAJ0943996.1"/>
    </source>
</evidence>
<dbReference type="PANTHER" id="PTHR45739">
    <property type="entry name" value="MATRIX PROTEIN, PUTATIVE-RELATED"/>
    <property type="match status" value="1"/>
</dbReference>